<accession>A0ABV2Q6C8</accession>
<dbReference type="Proteomes" id="UP001549320">
    <property type="component" value="Unassembled WGS sequence"/>
</dbReference>
<dbReference type="PANTHER" id="PTHR22893:SF135">
    <property type="entry name" value="NAD(P)H:FLAVIN OXIDOREDUCTASE SYE2"/>
    <property type="match status" value="1"/>
</dbReference>
<comment type="caution">
    <text evidence="2">The sequence shown here is derived from an EMBL/GenBank/DDBJ whole genome shotgun (WGS) entry which is preliminary data.</text>
</comment>
<dbReference type="Gene3D" id="3.20.20.70">
    <property type="entry name" value="Aldolase class I"/>
    <property type="match status" value="1"/>
</dbReference>
<keyword evidence="3" id="KW-1185">Reference proteome</keyword>
<dbReference type="SUPFAM" id="SSF51395">
    <property type="entry name" value="FMN-linked oxidoreductases"/>
    <property type="match status" value="1"/>
</dbReference>
<keyword evidence="2" id="KW-0560">Oxidoreductase</keyword>
<dbReference type="NCBIfam" id="NF007899">
    <property type="entry name" value="PRK10605.1"/>
    <property type="match status" value="1"/>
</dbReference>
<dbReference type="InterPro" id="IPR013785">
    <property type="entry name" value="Aldolase_TIM"/>
</dbReference>
<evidence type="ECO:0000259" key="1">
    <source>
        <dbReference type="Pfam" id="PF00724"/>
    </source>
</evidence>
<feature type="domain" description="NADH:flavin oxidoreductase/NADH oxidase N-terminal" evidence="1">
    <location>
        <begin position="6"/>
        <end position="341"/>
    </location>
</feature>
<dbReference type="Pfam" id="PF00724">
    <property type="entry name" value="Oxidored_FMN"/>
    <property type="match status" value="1"/>
</dbReference>
<proteinExistence type="predicted"/>
<evidence type="ECO:0000313" key="3">
    <source>
        <dbReference type="Proteomes" id="UP001549320"/>
    </source>
</evidence>
<evidence type="ECO:0000313" key="2">
    <source>
        <dbReference type="EMBL" id="MET4576408.1"/>
    </source>
</evidence>
<dbReference type="CDD" id="cd02933">
    <property type="entry name" value="OYE_like_FMN"/>
    <property type="match status" value="1"/>
</dbReference>
<dbReference type="EC" id="1.-.-.-" evidence="2"/>
<sequence>MSTSPLFRPLQLGPLQLPNRIVMAPMTRSRSSQPGDVPNELMARYYAQRASAGLIVSEATQISRQGQGYSFTPGIYSEAQVAGWRQVTDAVHAAGGRMVLQLWHVGRMSHASFQADGKPVAPSALSPNAQVWVVGDDGIGRMVDCPMPREMTLGDIRAVIEDFRHAAANAMRAGFDGVEIHGGNGYLLDQFLRTTSNHRSDEYGGSVDRRIRFVEEVVAAVAGEVGVERTGIRLAPFITQRNMNCPEIIPTILHLAQKLDGMGLAYFHLAEADWDDAPQIPEAFRHELHRAYQGRVIVAGKYNINRAEHILNQGLADLVAFGRPFVANPDLPARFAKNLPLATLDHKSLFGGDARGYIDYRDYASDSTQASA</sequence>
<dbReference type="InterPro" id="IPR001155">
    <property type="entry name" value="OxRdtase_FMN_N"/>
</dbReference>
<dbReference type="RefSeq" id="WP_354442492.1">
    <property type="nucleotide sequence ID" value="NZ_JBEPSH010000003.1"/>
</dbReference>
<dbReference type="EMBL" id="JBEPSH010000003">
    <property type="protein sequence ID" value="MET4576408.1"/>
    <property type="molecule type" value="Genomic_DNA"/>
</dbReference>
<dbReference type="GO" id="GO:0016491">
    <property type="term" value="F:oxidoreductase activity"/>
    <property type="evidence" value="ECO:0007669"/>
    <property type="project" value="UniProtKB-KW"/>
</dbReference>
<protein>
    <submittedName>
        <fullName evidence="2">N-ethylmaleimide reductase</fullName>
        <ecNumber evidence="2">1.-.-.-</ecNumber>
    </submittedName>
</protein>
<dbReference type="InterPro" id="IPR045247">
    <property type="entry name" value="Oye-like"/>
</dbReference>
<name>A0ABV2Q6C8_9BURK</name>
<gene>
    <name evidence="2" type="ORF">ABIE13_001517</name>
</gene>
<reference evidence="2 3" key="1">
    <citation type="submission" date="2024-06" db="EMBL/GenBank/DDBJ databases">
        <title>Sorghum-associated microbial communities from plants grown in Nebraska, USA.</title>
        <authorList>
            <person name="Schachtman D."/>
        </authorList>
    </citation>
    <scope>NUCLEOTIDE SEQUENCE [LARGE SCALE GENOMIC DNA]</scope>
    <source>
        <strain evidence="2 3">2709</strain>
    </source>
</reference>
<dbReference type="PANTHER" id="PTHR22893">
    <property type="entry name" value="NADH OXIDOREDUCTASE-RELATED"/>
    <property type="match status" value="1"/>
</dbReference>
<organism evidence="2 3">
    <name type="scientific">Ottowia thiooxydans</name>
    <dbReference type="NCBI Taxonomy" id="219182"/>
    <lineage>
        <taxon>Bacteria</taxon>
        <taxon>Pseudomonadati</taxon>
        <taxon>Pseudomonadota</taxon>
        <taxon>Betaproteobacteria</taxon>
        <taxon>Burkholderiales</taxon>
        <taxon>Comamonadaceae</taxon>
        <taxon>Ottowia</taxon>
    </lineage>
</organism>